<dbReference type="STRING" id="461836.A0A0L0DTC8"/>
<sequence>MLAFRLPAAAASRSLVVHLDINKTIAMVDQAGGKSQLDVCCELTAEQAMGFCPRPPPTPVSPSDRHGSPTSPPVSWTRLPLPTSVLVTGDRARAAQISSYKTFVDTVALPLPPPPVDADTVAAIRGERKALTCHYGRPTSSTYEREAWAQAQELRDALSRSRDPFVVDAAVALLDAAVTAVASGGLASFGLVFRTFGSELDAVRAALARAVDAGVAAAEAAGKPVMAAVWRGLHPAAATTRAAELVRSGTDAVTMVMDDGRVAAQDVCGVRRELLSHLVAPGAARVMFVRDEFAAWSRAGEAAHAGKLFALDGERGQAPAEIFFDDNLRPRDERSIVDVRFVDDDGCEGGKAAGHHASAADYARLAAAGHLVHVDPVAVIREPRYFIDRAERVLQ</sequence>
<evidence type="ECO:0000313" key="2">
    <source>
        <dbReference type="EMBL" id="KNC55477.1"/>
    </source>
</evidence>
<dbReference type="OrthoDB" id="417678at2759"/>
<reference evidence="2 3" key="1">
    <citation type="submission" date="2010-05" db="EMBL/GenBank/DDBJ databases">
        <title>The Genome Sequence of Thecamonas trahens ATCC 50062.</title>
        <authorList>
            <consortium name="The Broad Institute Genome Sequencing Platform"/>
            <person name="Russ C."/>
            <person name="Cuomo C."/>
            <person name="Shea T."/>
            <person name="Young S.K."/>
            <person name="Zeng Q."/>
            <person name="Koehrsen M."/>
            <person name="Haas B."/>
            <person name="Borodovsky M."/>
            <person name="Guigo R."/>
            <person name="Alvarado L."/>
            <person name="Berlin A."/>
            <person name="Bochicchio J."/>
            <person name="Borenstein D."/>
            <person name="Chapman S."/>
            <person name="Chen Z."/>
            <person name="Freedman E."/>
            <person name="Gellesch M."/>
            <person name="Goldberg J."/>
            <person name="Griggs A."/>
            <person name="Gujja S."/>
            <person name="Heilman E."/>
            <person name="Heiman D."/>
            <person name="Hepburn T."/>
            <person name="Howarth C."/>
            <person name="Jen D."/>
            <person name="Larson L."/>
            <person name="Mehta T."/>
            <person name="Park D."/>
            <person name="Pearson M."/>
            <person name="Roberts A."/>
            <person name="Saif S."/>
            <person name="Shenoy N."/>
            <person name="Sisk P."/>
            <person name="Stolte C."/>
            <person name="Sykes S."/>
            <person name="Thomson T."/>
            <person name="Walk T."/>
            <person name="White J."/>
            <person name="Yandava C."/>
            <person name="Burger G."/>
            <person name="Gray M.W."/>
            <person name="Holland P.W.H."/>
            <person name="King N."/>
            <person name="Lang F.B.F."/>
            <person name="Roger A.J."/>
            <person name="Ruiz-Trillo I."/>
            <person name="Lander E."/>
            <person name="Nusbaum C."/>
        </authorList>
    </citation>
    <scope>NUCLEOTIDE SEQUENCE [LARGE SCALE GENOMIC DNA]</scope>
    <source>
        <strain evidence="2 3">ATCC 50062</strain>
    </source>
</reference>
<dbReference type="GeneID" id="25561475"/>
<accession>A0A0L0DTC8</accession>
<dbReference type="EMBL" id="GL349439">
    <property type="protein sequence ID" value="KNC55477.1"/>
    <property type="molecule type" value="Genomic_DNA"/>
</dbReference>
<evidence type="ECO:0000313" key="3">
    <source>
        <dbReference type="Proteomes" id="UP000054408"/>
    </source>
</evidence>
<feature type="region of interest" description="Disordered" evidence="1">
    <location>
        <begin position="52"/>
        <end position="75"/>
    </location>
</feature>
<dbReference type="AlphaFoldDB" id="A0A0L0DTC8"/>
<evidence type="ECO:0000256" key="1">
    <source>
        <dbReference type="SAM" id="MobiDB-lite"/>
    </source>
</evidence>
<keyword evidence="3" id="KW-1185">Reference proteome</keyword>
<dbReference type="RefSeq" id="XP_013761257.1">
    <property type="nucleotide sequence ID" value="XM_013905803.1"/>
</dbReference>
<protein>
    <submittedName>
        <fullName evidence="2">Uncharacterized protein</fullName>
    </submittedName>
</protein>
<dbReference type="Proteomes" id="UP000054408">
    <property type="component" value="Unassembled WGS sequence"/>
</dbReference>
<dbReference type="PANTHER" id="PTHR36960:SF1">
    <property type="entry name" value="SI:DKEY-32E6.3"/>
    <property type="match status" value="1"/>
</dbReference>
<dbReference type="PANTHER" id="PTHR36960">
    <property type="entry name" value="SI:DKEY-32E6.3"/>
    <property type="match status" value="1"/>
</dbReference>
<gene>
    <name evidence="2" type="ORF">AMSG_01741</name>
</gene>
<name>A0A0L0DTC8_THETB</name>
<proteinExistence type="predicted"/>
<organism evidence="2 3">
    <name type="scientific">Thecamonas trahens ATCC 50062</name>
    <dbReference type="NCBI Taxonomy" id="461836"/>
    <lineage>
        <taxon>Eukaryota</taxon>
        <taxon>Apusozoa</taxon>
        <taxon>Apusomonadida</taxon>
        <taxon>Apusomonadidae</taxon>
        <taxon>Thecamonas</taxon>
    </lineage>
</organism>